<dbReference type="GO" id="GO:0016787">
    <property type="term" value="F:hydrolase activity"/>
    <property type="evidence" value="ECO:0007669"/>
    <property type="project" value="UniProtKB-KW"/>
</dbReference>
<dbReference type="Gene3D" id="1.10.510.10">
    <property type="entry name" value="Transferase(Phosphotransferase) domain 1"/>
    <property type="match status" value="1"/>
</dbReference>
<dbReference type="PROSITE" id="PS00109">
    <property type="entry name" value="PROTEIN_KINASE_TYR"/>
    <property type="match status" value="1"/>
</dbReference>
<feature type="domain" description="Protein kinase" evidence="30">
    <location>
        <begin position="20"/>
        <end position="314"/>
    </location>
</feature>
<evidence type="ECO:0000256" key="10">
    <source>
        <dbReference type="ARBA" id="ARBA00022454"/>
    </source>
</evidence>
<evidence type="ECO:0000256" key="15">
    <source>
        <dbReference type="ARBA" id="ARBA00022694"/>
    </source>
</evidence>
<keyword evidence="17" id="KW-0418">Kinase</keyword>
<dbReference type="GO" id="GO:0000781">
    <property type="term" value="C:chromosome, telomeric region"/>
    <property type="evidence" value="ECO:0007669"/>
    <property type="project" value="UniProtKB-SubCell"/>
</dbReference>
<dbReference type="SUPFAM" id="SSF56112">
    <property type="entry name" value="Protein kinase-like (PK-like)"/>
    <property type="match status" value="1"/>
</dbReference>
<sequence length="314" mass="34395">MTTETYTPPPLPPPFHHTPSHQMHLITQGAEAHLYKTTYLSPSTPAALKIRPTKPYRHPILDRRLTRARVLQEARCLVRLVREGVNVPAVLAVDWDINNTNKDNNNHSGAGGDVGEGIRGNGAWILMEWIEGCVVRVVIQRWERYIKSRSASGSGGSSGVGVGAKRQVDGEVKLQDNEIEEEEKKVKGLLRRVGAAVGALHKAGVVHGDLTTSNLILRGAVEGEVDGEGEGVSPDMQGEVVLIDFGLASQSIQDEDRAVDLYVLERAFGSTHPRTEPLFGEVLEGYRASYRGSGSVLKRLEDVRMRGRKRSMIG</sequence>
<dbReference type="GO" id="GO:0005829">
    <property type="term" value="C:cytosol"/>
    <property type="evidence" value="ECO:0007669"/>
    <property type="project" value="TreeGrafter"/>
</dbReference>
<keyword evidence="14" id="KW-0808">Transferase</keyword>
<evidence type="ECO:0000256" key="17">
    <source>
        <dbReference type="ARBA" id="ARBA00022777"/>
    </source>
</evidence>
<dbReference type="GO" id="GO:0004674">
    <property type="term" value="F:protein serine/threonine kinase activity"/>
    <property type="evidence" value="ECO:0007669"/>
    <property type="project" value="UniProtKB-KW"/>
</dbReference>
<evidence type="ECO:0000256" key="26">
    <source>
        <dbReference type="ARBA" id="ARBA00033194"/>
    </source>
</evidence>
<comment type="subunit">
    <text evidence="6">Component of the EKC/KEOPS complex composed of at least BUD32, CGI121, GON7, KAE1 and PCC1; the whole complex dimerizes.</text>
</comment>
<evidence type="ECO:0000256" key="1">
    <source>
        <dbReference type="ARBA" id="ARBA00003747"/>
    </source>
</evidence>
<keyword evidence="15" id="KW-0819">tRNA processing</keyword>
<reference evidence="32" key="1">
    <citation type="journal article" date="2016" name="Genome Announc.">
        <title>Draft genome sequence of Aspergillus niger strain An76.</title>
        <authorList>
            <person name="Gong W."/>
            <person name="Cheng Z."/>
            <person name="Zhang H."/>
            <person name="Liu L."/>
            <person name="Gao P."/>
            <person name="Wang L."/>
        </authorList>
    </citation>
    <scope>NUCLEOTIDE SEQUENCE [LARGE SCALE GENOMIC DNA]</scope>
    <source>
        <strain evidence="32">An76</strain>
    </source>
</reference>
<keyword evidence="24" id="KW-0539">Nucleus</keyword>
<name>A0A100IML7_ASPNG</name>
<evidence type="ECO:0000256" key="12">
    <source>
        <dbReference type="ARBA" id="ARBA00022527"/>
    </source>
</evidence>
<evidence type="ECO:0000256" key="19">
    <source>
        <dbReference type="ARBA" id="ARBA00022840"/>
    </source>
</evidence>
<evidence type="ECO:0000256" key="3">
    <source>
        <dbReference type="ARBA" id="ARBA00004496"/>
    </source>
</evidence>
<accession>A0A100IML7</accession>
<dbReference type="VEuPathDB" id="FungiDB:ATCC64974_9700"/>
<keyword evidence="10" id="KW-0158">Chromosome</keyword>
<comment type="caution">
    <text evidence="31">The sequence shown here is derived from an EMBL/GenBank/DDBJ whole genome shotgun (WGS) entry which is preliminary data.</text>
</comment>
<feature type="coiled-coil region" evidence="29">
    <location>
        <begin position="165"/>
        <end position="192"/>
    </location>
</feature>
<evidence type="ECO:0000256" key="11">
    <source>
        <dbReference type="ARBA" id="ARBA00022490"/>
    </source>
</evidence>
<keyword evidence="16" id="KW-0547">Nucleotide-binding</keyword>
<dbReference type="InterPro" id="IPR000719">
    <property type="entry name" value="Prot_kinase_dom"/>
</dbReference>
<comment type="catalytic activity">
    <reaction evidence="27">
        <text>L-threonyl-[protein] + ATP = O-phospho-L-threonyl-[protein] + ADP + H(+)</text>
        <dbReference type="Rhea" id="RHEA:46608"/>
        <dbReference type="Rhea" id="RHEA-COMP:11060"/>
        <dbReference type="Rhea" id="RHEA-COMP:11605"/>
        <dbReference type="ChEBI" id="CHEBI:15378"/>
        <dbReference type="ChEBI" id="CHEBI:30013"/>
        <dbReference type="ChEBI" id="CHEBI:30616"/>
        <dbReference type="ChEBI" id="CHEBI:61977"/>
        <dbReference type="ChEBI" id="CHEBI:456216"/>
        <dbReference type="EC" id="2.7.11.1"/>
    </reaction>
</comment>
<comment type="subcellular location">
    <subcellularLocation>
        <location evidence="4">Chromosome</location>
        <location evidence="4">Telomere</location>
    </subcellularLocation>
    <subcellularLocation>
        <location evidence="3">Cytoplasm</location>
    </subcellularLocation>
    <subcellularLocation>
        <location evidence="2">Nucleus</location>
    </subcellularLocation>
</comment>
<evidence type="ECO:0000256" key="29">
    <source>
        <dbReference type="SAM" id="Coils"/>
    </source>
</evidence>
<evidence type="ECO:0000256" key="5">
    <source>
        <dbReference type="ARBA" id="ARBA00010630"/>
    </source>
</evidence>
<keyword evidence="21" id="KW-0805">Transcription regulation</keyword>
<comment type="catalytic activity">
    <reaction evidence="28">
        <text>L-seryl-[protein] + ATP = O-phospho-L-seryl-[protein] + ADP + H(+)</text>
        <dbReference type="Rhea" id="RHEA:17989"/>
        <dbReference type="Rhea" id="RHEA-COMP:9863"/>
        <dbReference type="Rhea" id="RHEA-COMP:11604"/>
        <dbReference type="ChEBI" id="CHEBI:15378"/>
        <dbReference type="ChEBI" id="CHEBI:29999"/>
        <dbReference type="ChEBI" id="CHEBI:30616"/>
        <dbReference type="ChEBI" id="CHEBI:83421"/>
        <dbReference type="ChEBI" id="CHEBI:456216"/>
        <dbReference type="EC" id="2.7.11.1"/>
    </reaction>
</comment>
<dbReference type="EMBL" id="BCMY01000010">
    <property type="protein sequence ID" value="GAQ43720.1"/>
    <property type="molecule type" value="Genomic_DNA"/>
</dbReference>
<keyword evidence="11" id="KW-0963">Cytoplasm</keyword>
<evidence type="ECO:0000256" key="18">
    <source>
        <dbReference type="ARBA" id="ARBA00022801"/>
    </source>
</evidence>
<evidence type="ECO:0000256" key="27">
    <source>
        <dbReference type="ARBA" id="ARBA00047899"/>
    </source>
</evidence>
<dbReference type="Gene3D" id="3.30.200.20">
    <property type="entry name" value="Phosphorylase Kinase, domain 1"/>
    <property type="match status" value="1"/>
</dbReference>
<comment type="function">
    <text evidence="1">Component of the EKC/KEOPS complex that is required for the formation of a threonylcarbamoyl group on adenosine at position 37 (t(6)A37) in tRNAs that read codons beginning with adenine. The complex is probably involved in the transfer of the threonylcarbamoyl moiety of threonylcarbamoyl-AMP (TC-AMP) to the N6 group of A37. BUD32 has ATPase activity in the context of the EKC/KEOPS complex and likely plays a supporting role to the catalytic subunit KAE1. The EKC/KEOPS complex also promotes both telomere uncapping and telomere elongation. The complex is required for efficient recruitment of transcriptional coactivators.</text>
</comment>
<dbReference type="GO" id="GO:0005524">
    <property type="term" value="F:ATP binding"/>
    <property type="evidence" value="ECO:0007669"/>
    <property type="project" value="UniProtKB-KW"/>
</dbReference>
<evidence type="ECO:0000256" key="16">
    <source>
        <dbReference type="ARBA" id="ARBA00022741"/>
    </source>
</evidence>
<evidence type="ECO:0000256" key="25">
    <source>
        <dbReference type="ARBA" id="ARBA00030980"/>
    </source>
</evidence>
<evidence type="ECO:0000256" key="2">
    <source>
        <dbReference type="ARBA" id="ARBA00004123"/>
    </source>
</evidence>
<dbReference type="Pfam" id="PF06293">
    <property type="entry name" value="Kdo"/>
    <property type="match status" value="1"/>
</dbReference>
<keyword evidence="23" id="KW-0804">Transcription</keyword>
<dbReference type="GO" id="GO:0008033">
    <property type="term" value="P:tRNA processing"/>
    <property type="evidence" value="ECO:0007669"/>
    <property type="project" value="UniProtKB-KW"/>
</dbReference>
<evidence type="ECO:0000256" key="9">
    <source>
        <dbReference type="ARBA" id="ARBA00019973"/>
    </source>
</evidence>
<protein>
    <recommendedName>
        <fullName evidence="9">EKC/KEOPS complex subunit BUD32</fullName>
        <ecNumber evidence="7">2.7.11.1</ecNumber>
    </recommendedName>
    <alternativeName>
        <fullName evidence="25 26">Atypical Serine/threonine protein kinase BUD32</fullName>
    </alternativeName>
    <alternativeName>
        <fullName evidence="8">EKC/KEOPS complex subunit bud32</fullName>
    </alternativeName>
</protein>
<keyword evidence="22" id="KW-0010">Activator</keyword>
<dbReference type="VEuPathDB" id="FungiDB:M747DRAFT_299029"/>
<dbReference type="InterPro" id="IPR011009">
    <property type="entry name" value="Kinase-like_dom_sf"/>
</dbReference>
<evidence type="ECO:0000313" key="31">
    <source>
        <dbReference type="EMBL" id="GAQ43720.1"/>
    </source>
</evidence>
<evidence type="ECO:0000256" key="28">
    <source>
        <dbReference type="ARBA" id="ARBA00048679"/>
    </source>
</evidence>
<keyword evidence="20" id="KW-0779">Telomere</keyword>
<dbReference type="GO" id="GO:0000408">
    <property type="term" value="C:EKC/KEOPS complex"/>
    <property type="evidence" value="ECO:0007669"/>
    <property type="project" value="TreeGrafter"/>
</dbReference>
<evidence type="ECO:0000256" key="22">
    <source>
        <dbReference type="ARBA" id="ARBA00023159"/>
    </source>
</evidence>
<evidence type="ECO:0000256" key="13">
    <source>
        <dbReference type="ARBA" id="ARBA00022553"/>
    </source>
</evidence>
<evidence type="ECO:0000256" key="21">
    <source>
        <dbReference type="ARBA" id="ARBA00023015"/>
    </source>
</evidence>
<keyword evidence="18" id="KW-0378">Hydrolase</keyword>
<evidence type="ECO:0000313" key="32">
    <source>
        <dbReference type="Proteomes" id="UP000068243"/>
    </source>
</evidence>
<dbReference type="EC" id="2.7.11.1" evidence="7"/>
<dbReference type="AlphaFoldDB" id="A0A100IML7"/>
<keyword evidence="29" id="KW-0175">Coiled coil</keyword>
<dbReference type="VEuPathDB" id="FungiDB:ASPNIDRAFT2_1169607"/>
<evidence type="ECO:0000256" key="20">
    <source>
        <dbReference type="ARBA" id="ARBA00022895"/>
    </source>
</evidence>
<dbReference type="OrthoDB" id="3399at2759"/>
<dbReference type="FunFam" id="1.10.510.10:FF:000845">
    <property type="entry name" value="Probable bifunctional tRNA threonylcarbamoyladenosine biosynthesis protein"/>
    <property type="match status" value="1"/>
</dbReference>
<evidence type="ECO:0000256" key="6">
    <source>
        <dbReference type="ARBA" id="ARBA00011534"/>
    </source>
</evidence>
<comment type="similarity">
    <text evidence="5">Belongs to the protein kinase superfamily. BUD32 family.</text>
</comment>
<dbReference type="PANTHER" id="PTHR12209">
    <property type="entry name" value="NON-SPECIFIC SERINE/THREONINE PROTEIN KINASE"/>
    <property type="match status" value="1"/>
</dbReference>
<keyword evidence="12" id="KW-0723">Serine/threonine-protein kinase</keyword>
<dbReference type="PROSITE" id="PS50011">
    <property type="entry name" value="PROTEIN_KINASE_DOM"/>
    <property type="match status" value="1"/>
</dbReference>
<evidence type="ECO:0000256" key="14">
    <source>
        <dbReference type="ARBA" id="ARBA00022679"/>
    </source>
</evidence>
<dbReference type="GO" id="GO:0005634">
    <property type="term" value="C:nucleus"/>
    <property type="evidence" value="ECO:0007669"/>
    <property type="project" value="UniProtKB-SubCell"/>
</dbReference>
<dbReference type="GO" id="GO:0070525">
    <property type="term" value="P:tRNA threonylcarbamoyladenosine metabolic process"/>
    <property type="evidence" value="ECO:0007669"/>
    <property type="project" value="TreeGrafter"/>
</dbReference>
<dbReference type="FunFam" id="3.30.200.20:FF:000603">
    <property type="entry name" value="EKC/KEOPS complex subunit bud32"/>
    <property type="match status" value="1"/>
</dbReference>
<dbReference type="InterPro" id="IPR008266">
    <property type="entry name" value="Tyr_kinase_AS"/>
</dbReference>
<evidence type="ECO:0000256" key="8">
    <source>
        <dbReference type="ARBA" id="ARBA00013948"/>
    </source>
</evidence>
<evidence type="ECO:0000259" key="30">
    <source>
        <dbReference type="PROSITE" id="PS50011"/>
    </source>
</evidence>
<dbReference type="VEuPathDB" id="FungiDB:An09g04090"/>
<evidence type="ECO:0000256" key="24">
    <source>
        <dbReference type="ARBA" id="ARBA00023242"/>
    </source>
</evidence>
<gene>
    <name evidence="31" type="ORF">ABL_06381</name>
</gene>
<proteinExistence type="inferred from homology"/>
<evidence type="ECO:0000256" key="4">
    <source>
        <dbReference type="ARBA" id="ARBA00004574"/>
    </source>
</evidence>
<keyword evidence="13" id="KW-0597">Phosphoprotein</keyword>
<dbReference type="OMA" id="HKLYMEY"/>
<evidence type="ECO:0000256" key="7">
    <source>
        <dbReference type="ARBA" id="ARBA00012513"/>
    </source>
</evidence>
<dbReference type="Proteomes" id="UP000068243">
    <property type="component" value="Unassembled WGS sequence"/>
</dbReference>
<organism evidence="31 32">
    <name type="scientific">Aspergillus niger</name>
    <dbReference type="NCBI Taxonomy" id="5061"/>
    <lineage>
        <taxon>Eukaryota</taxon>
        <taxon>Fungi</taxon>
        <taxon>Dikarya</taxon>
        <taxon>Ascomycota</taxon>
        <taxon>Pezizomycotina</taxon>
        <taxon>Eurotiomycetes</taxon>
        <taxon>Eurotiomycetidae</taxon>
        <taxon>Eurotiales</taxon>
        <taxon>Aspergillaceae</taxon>
        <taxon>Aspergillus</taxon>
        <taxon>Aspergillus subgen. Circumdati</taxon>
    </lineage>
</organism>
<dbReference type="PANTHER" id="PTHR12209:SF0">
    <property type="entry name" value="EKC_KEOPS COMPLEX SUBUNIT TP53RK"/>
    <property type="match status" value="1"/>
</dbReference>
<keyword evidence="19" id="KW-0067">ATP-binding</keyword>
<evidence type="ECO:0000256" key="23">
    <source>
        <dbReference type="ARBA" id="ARBA00023163"/>
    </source>
</evidence>